<organism evidence="1 2">
    <name type="scientific">Molorchus minor</name>
    <dbReference type="NCBI Taxonomy" id="1323400"/>
    <lineage>
        <taxon>Eukaryota</taxon>
        <taxon>Metazoa</taxon>
        <taxon>Ecdysozoa</taxon>
        <taxon>Arthropoda</taxon>
        <taxon>Hexapoda</taxon>
        <taxon>Insecta</taxon>
        <taxon>Pterygota</taxon>
        <taxon>Neoptera</taxon>
        <taxon>Endopterygota</taxon>
        <taxon>Coleoptera</taxon>
        <taxon>Polyphaga</taxon>
        <taxon>Cucujiformia</taxon>
        <taxon>Chrysomeloidea</taxon>
        <taxon>Cerambycidae</taxon>
        <taxon>Lamiinae</taxon>
        <taxon>Monochamini</taxon>
        <taxon>Molorchus</taxon>
    </lineage>
</organism>
<comment type="caution">
    <text evidence="1">The sequence shown here is derived from an EMBL/GenBank/DDBJ whole genome shotgun (WGS) entry which is preliminary data.</text>
</comment>
<protein>
    <submittedName>
        <fullName evidence="1">Uncharacterized protein</fullName>
    </submittedName>
</protein>
<dbReference type="EMBL" id="JAPWTJ010000620">
    <property type="protein sequence ID" value="KAJ8976821.1"/>
    <property type="molecule type" value="Genomic_DNA"/>
</dbReference>
<evidence type="ECO:0000313" key="1">
    <source>
        <dbReference type="EMBL" id="KAJ8976821.1"/>
    </source>
</evidence>
<proteinExistence type="predicted"/>
<evidence type="ECO:0000313" key="2">
    <source>
        <dbReference type="Proteomes" id="UP001162164"/>
    </source>
</evidence>
<name>A0ABQ9JF79_9CUCU</name>
<reference evidence="1" key="1">
    <citation type="journal article" date="2023" name="Insect Mol. Biol.">
        <title>Genome sequencing provides insights into the evolution of gene families encoding plant cell wall-degrading enzymes in longhorned beetles.</title>
        <authorList>
            <person name="Shin N.R."/>
            <person name="Okamura Y."/>
            <person name="Kirsch R."/>
            <person name="Pauchet Y."/>
        </authorList>
    </citation>
    <scope>NUCLEOTIDE SEQUENCE</scope>
    <source>
        <strain evidence="1">MMC_N1</strain>
    </source>
</reference>
<sequence>MKDPILKTVTAPYGSNRHAALVLDESRIISPAENANIEWVQNLLVCPYCDILLPEEEIDTHIISNPNLGEKVELGITSLYSEVSGRPSNSQRTPSISFYLPTTSSKHMPLANLEF</sequence>
<dbReference type="Proteomes" id="UP001162164">
    <property type="component" value="Unassembled WGS sequence"/>
</dbReference>
<keyword evidence="2" id="KW-1185">Reference proteome</keyword>
<accession>A0ABQ9JF79</accession>
<gene>
    <name evidence="1" type="ORF">NQ317_008715</name>
</gene>